<dbReference type="Pfam" id="PF00589">
    <property type="entry name" value="Phage_integrase"/>
    <property type="match status" value="1"/>
</dbReference>
<dbReference type="AlphaFoldDB" id="A0A7G9WL80"/>
<name>A0A7G9WL80_9FIRM</name>
<keyword evidence="3" id="KW-0229">DNA integration</keyword>
<dbReference type="GO" id="GO:0003677">
    <property type="term" value="F:DNA binding"/>
    <property type="evidence" value="ECO:0007669"/>
    <property type="project" value="UniProtKB-UniRule"/>
</dbReference>
<feature type="domain" description="Core-binding (CB)" evidence="8">
    <location>
        <begin position="1"/>
        <end position="86"/>
    </location>
</feature>
<keyword evidence="10" id="KW-1185">Reference proteome</keyword>
<dbReference type="InterPro" id="IPR004107">
    <property type="entry name" value="Integrase_SAM-like_N"/>
</dbReference>
<protein>
    <submittedName>
        <fullName evidence="9">Tyrosine-type recombinase/integrase</fullName>
    </submittedName>
</protein>
<dbReference type="PROSITE" id="PS51898">
    <property type="entry name" value="TYR_RECOMBINASE"/>
    <property type="match status" value="1"/>
</dbReference>
<dbReference type="Pfam" id="PF02899">
    <property type="entry name" value="Phage_int_SAM_1"/>
    <property type="match status" value="1"/>
</dbReference>
<organism evidence="9 10">
    <name type="scientific">Caproicibacterium amylolyticum</name>
    <dbReference type="NCBI Taxonomy" id="2766537"/>
    <lineage>
        <taxon>Bacteria</taxon>
        <taxon>Bacillati</taxon>
        <taxon>Bacillota</taxon>
        <taxon>Clostridia</taxon>
        <taxon>Eubacteriales</taxon>
        <taxon>Oscillospiraceae</taxon>
        <taxon>Caproicibacterium</taxon>
    </lineage>
</organism>
<evidence type="ECO:0000256" key="4">
    <source>
        <dbReference type="ARBA" id="ARBA00023125"/>
    </source>
</evidence>
<dbReference type="PROSITE" id="PS51900">
    <property type="entry name" value="CB"/>
    <property type="match status" value="1"/>
</dbReference>
<reference evidence="9 10" key="1">
    <citation type="submission" date="2020-08" db="EMBL/GenBank/DDBJ databases">
        <authorList>
            <person name="Ren C."/>
            <person name="Gu Y."/>
            <person name="Xu Y."/>
        </authorList>
    </citation>
    <scope>NUCLEOTIDE SEQUENCE [LARGE SCALE GENOMIC DNA]</scope>
    <source>
        <strain evidence="9 10">LBM18003</strain>
    </source>
</reference>
<evidence type="ECO:0000259" key="7">
    <source>
        <dbReference type="PROSITE" id="PS51898"/>
    </source>
</evidence>
<dbReference type="PANTHER" id="PTHR30349">
    <property type="entry name" value="PHAGE INTEGRASE-RELATED"/>
    <property type="match status" value="1"/>
</dbReference>
<sequence>MKVKECIAEFLYECQIRQFTKKTVKGYRNALNVLQQFLDSKGVEQIEDVNVIVLKSFFAEMIKTNHKETYINGLLKVCRALWKYLCEQEYITVNPTLKVRWAKEPKTIIKTFTDDEVKRMLKVYSKGKDYLSIRNQTVMEMLFDTGVRCFELCELSNKAIEDSYIRIYGKGKKERQVGLSPYMIKQMMKYERTFKEFFCYRIPKYDNYFLSRTGRPLTVVAVENIVKRCGIQANVRDEIRCSPHTCRHWFAQAQLKNGIDVYSLSRLMGHENIKITQRYLQGLQDADVVSKSIKTSPLMNL</sequence>
<dbReference type="PANTHER" id="PTHR30349:SF41">
    <property type="entry name" value="INTEGRASE_RECOMBINASE PROTEIN MJ0367-RELATED"/>
    <property type="match status" value="1"/>
</dbReference>
<dbReference type="SUPFAM" id="SSF56349">
    <property type="entry name" value="DNA breaking-rejoining enzymes"/>
    <property type="match status" value="1"/>
</dbReference>
<evidence type="ECO:0000259" key="8">
    <source>
        <dbReference type="PROSITE" id="PS51900"/>
    </source>
</evidence>
<keyword evidence="4 6" id="KW-0238">DNA-binding</keyword>
<dbReference type="GO" id="GO:0006310">
    <property type="term" value="P:DNA recombination"/>
    <property type="evidence" value="ECO:0007669"/>
    <property type="project" value="UniProtKB-KW"/>
</dbReference>
<evidence type="ECO:0000256" key="3">
    <source>
        <dbReference type="ARBA" id="ARBA00022908"/>
    </source>
</evidence>
<gene>
    <name evidence="9" type="ORF">H6X83_05875</name>
</gene>
<dbReference type="InterPro" id="IPR011010">
    <property type="entry name" value="DNA_brk_join_enz"/>
</dbReference>
<accession>A0A7G9WL80</accession>
<evidence type="ECO:0000313" key="10">
    <source>
        <dbReference type="Proteomes" id="UP000516046"/>
    </source>
</evidence>
<feature type="domain" description="Tyr recombinase" evidence="7">
    <location>
        <begin position="107"/>
        <end position="294"/>
    </location>
</feature>
<dbReference type="InterPro" id="IPR044068">
    <property type="entry name" value="CB"/>
</dbReference>
<comment type="similarity">
    <text evidence="2">Belongs to the 'phage' integrase family.</text>
</comment>
<dbReference type="EMBL" id="CP060696">
    <property type="protein sequence ID" value="QNO19442.1"/>
    <property type="molecule type" value="Genomic_DNA"/>
</dbReference>
<dbReference type="Proteomes" id="UP000516046">
    <property type="component" value="Chromosome"/>
</dbReference>
<keyword evidence="5" id="KW-0233">DNA recombination</keyword>
<proteinExistence type="inferred from homology"/>
<dbReference type="GO" id="GO:0015074">
    <property type="term" value="P:DNA integration"/>
    <property type="evidence" value="ECO:0007669"/>
    <property type="project" value="UniProtKB-KW"/>
</dbReference>
<evidence type="ECO:0000256" key="2">
    <source>
        <dbReference type="ARBA" id="ARBA00008857"/>
    </source>
</evidence>
<dbReference type="InterPro" id="IPR013762">
    <property type="entry name" value="Integrase-like_cat_sf"/>
</dbReference>
<evidence type="ECO:0000313" key="9">
    <source>
        <dbReference type="EMBL" id="QNO19442.1"/>
    </source>
</evidence>
<dbReference type="Gene3D" id="1.10.443.10">
    <property type="entry name" value="Intergrase catalytic core"/>
    <property type="match status" value="1"/>
</dbReference>
<dbReference type="Gene3D" id="1.10.150.130">
    <property type="match status" value="1"/>
</dbReference>
<evidence type="ECO:0000256" key="1">
    <source>
        <dbReference type="ARBA" id="ARBA00003283"/>
    </source>
</evidence>
<evidence type="ECO:0000256" key="6">
    <source>
        <dbReference type="PROSITE-ProRule" id="PRU01248"/>
    </source>
</evidence>
<dbReference type="KEGG" id="caml:H6X83_05875"/>
<dbReference type="InterPro" id="IPR002104">
    <property type="entry name" value="Integrase_catalytic"/>
</dbReference>
<evidence type="ECO:0000256" key="5">
    <source>
        <dbReference type="ARBA" id="ARBA00023172"/>
    </source>
</evidence>
<dbReference type="InterPro" id="IPR050090">
    <property type="entry name" value="Tyrosine_recombinase_XerCD"/>
</dbReference>
<comment type="function">
    <text evidence="1">Site-specific tyrosine recombinase, which acts by catalyzing the cutting and rejoining of the recombining DNA molecules.</text>
</comment>
<dbReference type="InterPro" id="IPR010998">
    <property type="entry name" value="Integrase_recombinase_N"/>
</dbReference>